<dbReference type="InterPro" id="IPR004499">
    <property type="entry name" value="Pro-tRNA-ligase_IIa_arc-type"/>
</dbReference>
<dbReference type="Pfam" id="PF03129">
    <property type="entry name" value="HGTP_anticodon"/>
    <property type="match status" value="1"/>
</dbReference>
<dbReference type="STRING" id="1160509.A0A3N4HR52"/>
<dbReference type="PANTHER" id="PTHR43382:SF2">
    <property type="entry name" value="BIFUNCTIONAL GLUTAMATE_PROLINE--TRNA LIGASE"/>
    <property type="match status" value="1"/>
</dbReference>
<keyword evidence="4" id="KW-0547">Nucleotide-binding</keyword>
<dbReference type="CDD" id="cd00778">
    <property type="entry name" value="ProRS_core_arch_euk"/>
    <property type="match status" value="1"/>
</dbReference>
<dbReference type="SUPFAM" id="SSF64586">
    <property type="entry name" value="C-terminal domain of ProRS"/>
    <property type="match status" value="1"/>
</dbReference>
<dbReference type="SUPFAM" id="SSF55681">
    <property type="entry name" value="Class II aaRS and biotin synthetases"/>
    <property type="match status" value="1"/>
</dbReference>
<evidence type="ECO:0000256" key="5">
    <source>
        <dbReference type="ARBA" id="ARBA00022840"/>
    </source>
</evidence>
<dbReference type="PROSITE" id="PS50862">
    <property type="entry name" value="AA_TRNA_LIGASE_II"/>
    <property type="match status" value="1"/>
</dbReference>
<dbReference type="InterPro" id="IPR002316">
    <property type="entry name" value="Pro-tRNA-ligase_IIa"/>
</dbReference>
<dbReference type="GO" id="GO:0002161">
    <property type="term" value="F:aminoacyl-tRNA deacylase activity"/>
    <property type="evidence" value="ECO:0007669"/>
    <property type="project" value="InterPro"/>
</dbReference>
<dbReference type="GO" id="GO:0017101">
    <property type="term" value="C:aminoacyl-tRNA synthetase multienzyme complex"/>
    <property type="evidence" value="ECO:0007669"/>
    <property type="project" value="TreeGrafter"/>
</dbReference>
<evidence type="ECO:0000256" key="4">
    <source>
        <dbReference type="ARBA" id="ARBA00022741"/>
    </source>
</evidence>
<dbReference type="CDD" id="cd00862">
    <property type="entry name" value="ProRS_anticodon_zinc"/>
    <property type="match status" value="1"/>
</dbReference>
<comment type="similarity">
    <text evidence="1">Belongs to the class-II aminoacyl-tRNA synthetase family.</text>
</comment>
<feature type="domain" description="Aminoacyl-transfer RNA synthetases class-II family profile" evidence="10">
    <location>
        <begin position="244"/>
        <end position="490"/>
    </location>
</feature>
<dbReference type="FunFam" id="3.30.110.30:FF:000001">
    <property type="entry name" value="Bifunctional glutamate/proline--tRNA ligase"/>
    <property type="match status" value="1"/>
</dbReference>
<dbReference type="PANTHER" id="PTHR43382">
    <property type="entry name" value="PROLYL-TRNA SYNTHETASE"/>
    <property type="match status" value="1"/>
</dbReference>
<sequence length="713" mass="79455">MAASITEKLAALSLNDVKVYSHDAVKTGEEWKAALDKTADVPASYKLSKTVVFKPKQPKSDPQILLLALTLDETSANSGAVTKAAGTKDARLATPEAVTAALGAATPQDSSPFQITSENSAQVQVVLDAKLVASELVAVHANNSTETVFLSGADIKKYLESTGVKVFETDFTLAAVQTVAKTEAKKAPAKPVKNSAAISDAKLIGVGVDKYLDFSGWYQQVLTKGDMLDYYDVSGCYILKPWSYSIWEKIQKYFDAKIKHLGVENCYFPLFVSAKVLEREKDHVEGFAPEVAWVTRAGDKELDEPIAIRPTSETVMYPYYAKWIRSHRDLPLRLNQWNSVVRWEFKNPQPFLRTREFLWQEGHTAHLHREDAEAEVMEILDYYSRVYSELLAVPTIKGKKTEKEKFAGGLFTTTVEGYIPTTGRGIQGATSHCLGQNFSKMFNITVEDPTAKEGEKKDPLFVWQNSWGLSTRVIGVMVMIHGDNKGLVLPPAIANFQVVIVPCGLNNKATKEDREKLFDEVDAIAKRLKKADFRVKADLRESYTPGYKFNDWELKGVPLRLEIGPQDIKKNQVIGARRDNGEKNPIGMDNLEADIDALLKKIQSDMYAKAKDLFDTHVVKVTKWEDFVPALNKKNLILMPWCGVMQCEDDIKDRSARQAMDGEPEDAKAPSMGAKSLCIPFDQPSGEDAITENTKCPQCGEKAKEWVLWGRSY</sequence>
<evidence type="ECO:0000256" key="6">
    <source>
        <dbReference type="ARBA" id="ARBA00022917"/>
    </source>
</evidence>
<evidence type="ECO:0000256" key="9">
    <source>
        <dbReference type="ARBA" id="ARBA00047671"/>
    </source>
</evidence>
<dbReference type="Gene3D" id="3.30.110.30">
    <property type="entry name" value="C-terminal domain of ProRS"/>
    <property type="match status" value="1"/>
</dbReference>
<keyword evidence="6" id="KW-0648">Protein biosynthesis</keyword>
<dbReference type="InterPro" id="IPR033721">
    <property type="entry name" value="ProRS_core_arch_euk"/>
</dbReference>
<dbReference type="EC" id="6.1.1.15" evidence="2"/>
<evidence type="ECO:0000259" key="10">
    <source>
        <dbReference type="PROSITE" id="PS50862"/>
    </source>
</evidence>
<keyword evidence="7 11" id="KW-0030">Aminoacyl-tRNA synthetase</keyword>
<proteinExistence type="inferred from homology"/>
<dbReference type="InterPro" id="IPR036621">
    <property type="entry name" value="Anticodon-bd_dom_sf"/>
</dbReference>
<dbReference type="SUPFAM" id="SSF52954">
    <property type="entry name" value="Class II aaRS ABD-related"/>
    <property type="match status" value="1"/>
</dbReference>
<dbReference type="Pfam" id="PF09180">
    <property type="entry name" value="ProRS-C_1"/>
    <property type="match status" value="1"/>
</dbReference>
<dbReference type="Proteomes" id="UP000275078">
    <property type="component" value="Unassembled WGS sequence"/>
</dbReference>
<dbReference type="SMART" id="SM00946">
    <property type="entry name" value="ProRS-C_1"/>
    <property type="match status" value="1"/>
</dbReference>
<accession>A0A3N4HR52</accession>
<evidence type="ECO:0000256" key="8">
    <source>
        <dbReference type="ARBA" id="ARBA00029731"/>
    </source>
</evidence>
<dbReference type="PRINTS" id="PR01046">
    <property type="entry name" value="TRNASYNTHPRO"/>
</dbReference>
<dbReference type="GO" id="GO:0005524">
    <property type="term" value="F:ATP binding"/>
    <property type="evidence" value="ECO:0007669"/>
    <property type="project" value="UniProtKB-KW"/>
</dbReference>
<dbReference type="FunFam" id="3.30.930.10:FF:000007">
    <property type="entry name" value="Bifunctional glutamate/proline--tRNA ligase"/>
    <property type="match status" value="1"/>
</dbReference>
<dbReference type="EMBL" id="ML119787">
    <property type="protein sequence ID" value="RPA74531.1"/>
    <property type="molecule type" value="Genomic_DNA"/>
</dbReference>
<evidence type="ECO:0000313" key="12">
    <source>
        <dbReference type="Proteomes" id="UP000275078"/>
    </source>
</evidence>
<evidence type="ECO:0000256" key="7">
    <source>
        <dbReference type="ARBA" id="ARBA00023146"/>
    </source>
</evidence>
<gene>
    <name evidence="11" type="ORF">BJ508DRAFT_332947</name>
</gene>
<dbReference type="InterPro" id="IPR007214">
    <property type="entry name" value="YbaK/aa-tRNA-synth-assoc-dom"/>
</dbReference>
<dbReference type="Pfam" id="PF00587">
    <property type="entry name" value="tRNA-synt_2b"/>
    <property type="match status" value="1"/>
</dbReference>
<dbReference type="FunFam" id="3.40.50.800:FF:000005">
    <property type="entry name" value="bifunctional glutamate/proline--tRNA ligase"/>
    <property type="match status" value="1"/>
</dbReference>
<dbReference type="GO" id="GO:0006433">
    <property type="term" value="P:prolyl-tRNA aminoacylation"/>
    <property type="evidence" value="ECO:0007669"/>
    <property type="project" value="InterPro"/>
</dbReference>
<dbReference type="AlphaFoldDB" id="A0A3N4HR52"/>
<reference evidence="11 12" key="1">
    <citation type="journal article" date="2018" name="Nat. Ecol. Evol.">
        <title>Pezizomycetes genomes reveal the molecular basis of ectomycorrhizal truffle lifestyle.</title>
        <authorList>
            <person name="Murat C."/>
            <person name="Payen T."/>
            <person name="Noel B."/>
            <person name="Kuo A."/>
            <person name="Morin E."/>
            <person name="Chen J."/>
            <person name="Kohler A."/>
            <person name="Krizsan K."/>
            <person name="Balestrini R."/>
            <person name="Da Silva C."/>
            <person name="Montanini B."/>
            <person name="Hainaut M."/>
            <person name="Levati E."/>
            <person name="Barry K.W."/>
            <person name="Belfiori B."/>
            <person name="Cichocki N."/>
            <person name="Clum A."/>
            <person name="Dockter R.B."/>
            <person name="Fauchery L."/>
            <person name="Guy J."/>
            <person name="Iotti M."/>
            <person name="Le Tacon F."/>
            <person name="Lindquist E.A."/>
            <person name="Lipzen A."/>
            <person name="Malagnac F."/>
            <person name="Mello A."/>
            <person name="Molinier V."/>
            <person name="Miyauchi S."/>
            <person name="Poulain J."/>
            <person name="Riccioni C."/>
            <person name="Rubini A."/>
            <person name="Sitrit Y."/>
            <person name="Splivallo R."/>
            <person name="Traeger S."/>
            <person name="Wang M."/>
            <person name="Zifcakova L."/>
            <person name="Wipf D."/>
            <person name="Zambonelli A."/>
            <person name="Paolocci F."/>
            <person name="Nowrousian M."/>
            <person name="Ottonello S."/>
            <person name="Baldrian P."/>
            <person name="Spatafora J.W."/>
            <person name="Henrissat B."/>
            <person name="Nagy L.G."/>
            <person name="Aury J.M."/>
            <person name="Wincker P."/>
            <person name="Grigoriev I.V."/>
            <person name="Bonfante P."/>
            <person name="Martin F.M."/>
        </authorList>
    </citation>
    <scope>NUCLEOTIDE SEQUENCE [LARGE SCALE GENOMIC DNA]</scope>
    <source>
        <strain evidence="11 12">RN42</strain>
    </source>
</reference>
<dbReference type="InterPro" id="IPR006195">
    <property type="entry name" value="aa-tRNA-synth_II"/>
</dbReference>
<dbReference type="NCBIfam" id="TIGR00408">
    <property type="entry name" value="proS_fam_I"/>
    <property type="match status" value="1"/>
</dbReference>
<name>A0A3N4HR52_ASCIM</name>
<evidence type="ECO:0000313" key="11">
    <source>
        <dbReference type="EMBL" id="RPA74531.1"/>
    </source>
</evidence>
<dbReference type="InterPro" id="IPR017449">
    <property type="entry name" value="Pro-tRNA_synth_II"/>
</dbReference>
<dbReference type="Pfam" id="PF04073">
    <property type="entry name" value="tRNA_edit"/>
    <property type="match status" value="1"/>
</dbReference>
<keyword evidence="3" id="KW-0436">Ligase</keyword>
<dbReference type="HAMAP" id="MF_01571">
    <property type="entry name" value="Pro_tRNA_synth_type3"/>
    <property type="match status" value="1"/>
</dbReference>
<dbReference type="InterPro" id="IPR016061">
    <property type="entry name" value="Pro-tRNA_ligase_II_C"/>
</dbReference>
<dbReference type="Gene3D" id="3.40.50.800">
    <property type="entry name" value="Anticodon-binding domain"/>
    <property type="match status" value="1"/>
</dbReference>
<dbReference type="InterPro" id="IPR045864">
    <property type="entry name" value="aa-tRNA-synth_II/BPL/LPL"/>
</dbReference>
<protein>
    <recommendedName>
        <fullName evidence="2">proline--tRNA ligase</fullName>
        <ecNumber evidence="2">6.1.1.15</ecNumber>
    </recommendedName>
    <alternativeName>
        <fullName evidence="8">Prolyl-tRNA synthetase</fullName>
    </alternativeName>
</protein>
<evidence type="ECO:0000256" key="1">
    <source>
        <dbReference type="ARBA" id="ARBA00008226"/>
    </source>
</evidence>
<dbReference type="SUPFAM" id="SSF55826">
    <property type="entry name" value="YbaK/ProRS associated domain"/>
    <property type="match status" value="1"/>
</dbReference>
<dbReference type="GO" id="GO:0005737">
    <property type="term" value="C:cytoplasm"/>
    <property type="evidence" value="ECO:0007669"/>
    <property type="project" value="InterPro"/>
</dbReference>
<dbReference type="InterPro" id="IPR036754">
    <property type="entry name" value="YbaK/aa-tRNA-synt-asso_dom_sf"/>
</dbReference>
<keyword evidence="5" id="KW-0067">ATP-binding</keyword>
<dbReference type="Gene3D" id="3.90.960.10">
    <property type="entry name" value="YbaK/aminoacyl-tRNA synthetase-associated domain"/>
    <property type="match status" value="1"/>
</dbReference>
<dbReference type="InterPro" id="IPR002314">
    <property type="entry name" value="aa-tRNA-synt_IIb"/>
</dbReference>
<dbReference type="GO" id="GO:0004827">
    <property type="term" value="F:proline-tRNA ligase activity"/>
    <property type="evidence" value="ECO:0007669"/>
    <property type="project" value="UniProtKB-EC"/>
</dbReference>
<keyword evidence="12" id="KW-1185">Reference proteome</keyword>
<dbReference type="OrthoDB" id="1350766at2759"/>
<dbReference type="InterPro" id="IPR004154">
    <property type="entry name" value="Anticodon-bd"/>
</dbReference>
<comment type="catalytic activity">
    <reaction evidence="9">
        <text>tRNA(Pro) + L-proline + ATP = L-prolyl-tRNA(Pro) + AMP + diphosphate</text>
        <dbReference type="Rhea" id="RHEA:14305"/>
        <dbReference type="Rhea" id="RHEA-COMP:9700"/>
        <dbReference type="Rhea" id="RHEA-COMP:9702"/>
        <dbReference type="ChEBI" id="CHEBI:30616"/>
        <dbReference type="ChEBI" id="CHEBI:33019"/>
        <dbReference type="ChEBI" id="CHEBI:60039"/>
        <dbReference type="ChEBI" id="CHEBI:78442"/>
        <dbReference type="ChEBI" id="CHEBI:78532"/>
        <dbReference type="ChEBI" id="CHEBI:456215"/>
        <dbReference type="EC" id="6.1.1.15"/>
    </reaction>
</comment>
<evidence type="ECO:0000256" key="2">
    <source>
        <dbReference type="ARBA" id="ARBA00012831"/>
    </source>
</evidence>
<dbReference type="Gene3D" id="3.30.930.10">
    <property type="entry name" value="Bira Bifunctional Protein, Domain 2"/>
    <property type="match status" value="1"/>
</dbReference>
<evidence type="ECO:0000256" key="3">
    <source>
        <dbReference type="ARBA" id="ARBA00022598"/>
    </source>
</evidence>
<organism evidence="11 12">
    <name type="scientific">Ascobolus immersus RN42</name>
    <dbReference type="NCBI Taxonomy" id="1160509"/>
    <lineage>
        <taxon>Eukaryota</taxon>
        <taxon>Fungi</taxon>
        <taxon>Dikarya</taxon>
        <taxon>Ascomycota</taxon>
        <taxon>Pezizomycotina</taxon>
        <taxon>Pezizomycetes</taxon>
        <taxon>Pezizales</taxon>
        <taxon>Ascobolaceae</taxon>
        <taxon>Ascobolus</taxon>
    </lineage>
</organism>